<proteinExistence type="predicted"/>
<comment type="caution">
    <text evidence="3">The sequence shown here is derived from an EMBL/GenBank/DDBJ whole genome shotgun (WGS) entry which is preliminary data.</text>
</comment>
<feature type="transmembrane region" description="Helical" evidence="1">
    <location>
        <begin position="49"/>
        <end position="70"/>
    </location>
</feature>
<feature type="transmembrane region" description="Helical" evidence="1">
    <location>
        <begin position="212"/>
        <end position="235"/>
    </location>
</feature>
<dbReference type="EMBL" id="DVLT01000020">
    <property type="protein sequence ID" value="HIU02221.1"/>
    <property type="molecule type" value="Genomic_DNA"/>
</dbReference>
<keyword evidence="1" id="KW-0472">Membrane</keyword>
<keyword evidence="3" id="KW-0482">Metalloprotease</keyword>
<dbReference type="AlphaFoldDB" id="A0A9D1HF71"/>
<feature type="transmembrane region" description="Helical" evidence="1">
    <location>
        <begin position="187"/>
        <end position="205"/>
    </location>
</feature>
<dbReference type="InterPro" id="IPR052710">
    <property type="entry name" value="CAAX_protease"/>
</dbReference>
<feature type="transmembrane region" description="Helical" evidence="1">
    <location>
        <begin position="135"/>
        <end position="153"/>
    </location>
</feature>
<dbReference type="GO" id="GO:0008237">
    <property type="term" value="F:metallopeptidase activity"/>
    <property type="evidence" value="ECO:0007669"/>
    <property type="project" value="UniProtKB-KW"/>
</dbReference>
<feature type="transmembrane region" description="Helical" evidence="1">
    <location>
        <begin position="12"/>
        <end position="37"/>
    </location>
</feature>
<evidence type="ECO:0000313" key="3">
    <source>
        <dbReference type="EMBL" id="HIU02221.1"/>
    </source>
</evidence>
<keyword evidence="3" id="KW-0645">Protease</keyword>
<dbReference type="PANTHER" id="PTHR36435:SF1">
    <property type="entry name" value="CAAX AMINO TERMINAL PROTEASE FAMILY PROTEIN"/>
    <property type="match status" value="1"/>
</dbReference>
<dbReference type="Pfam" id="PF02517">
    <property type="entry name" value="Rce1-like"/>
    <property type="match status" value="1"/>
</dbReference>
<keyword evidence="3" id="KW-0378">Hydrolase</keyword>
<feature type="transmembrane region" description="Helical" evidence="1">
    <location>
        <begin position="90"/>
        <end position="115"/>
    </location>
</feature>
<sequence>MKKYFYVIPAFLAFLLILGILYCVPILLSYTLIFFFGYERAYTLYMDHITAVSMISYLIALLPSAIWYHLAVGRKKGDHKKTHTLKPSHFGAVILLVFALNHAISLLLSILALLLPHATMAYDSLVENGGMTAYSLTWFLAVIVLAPLAEEMIFRGLICHYLKKTRMPFVAVNMIQAALFGCFHMNLIQGIYAFILGLFLGYLAYRYRTVKAAILAHAVFNLCGTVLTALEAAFLSPSMQTTIILLSLPLTYIMLNVIRDQTAD</sequence>
<feature type="transmembrane region" description="Helical" evidence="1">
    <location>
        <begin position="165"/>
        <end position="181"/>
    </location>
</feature>
<reference evidence="3" key="2">
    <citation type="journal article" date="2021" name="PeerJ">
        <title>Extensive microbial diversity within the chicken gut microbiome revealed by metagenomics and culture.</title>
        <authorList>
            <person name="Gilroy R."/>
            <person name="Ravi A."/>
            <person name="Getino M."/>
            <person name="Pursley I."/>
            <person name="Horton D.L."/>
            <person name="Alikhan N.F."/>
            <person name="Baker D."/>
            <person name="Gharbi K."/>
            <person name="Hall N."/>
            <person name="Watson M."/>
            <person name="Adriaenssens E.M."/>
            <person name="Foster-Nyarko E."/>
            <person name="Jarju S."/>
            <person name="Secka A."/>
            <person name="Antonio M."/>
            <person name="Oren A."/>
            <person name="Chaudhuri R.R."/>
            <person name="La Ragione R."/>
            <person name="Hildebrand F."/>
            <person name="Pallen M.J."/>
        </authorList>
    </citation>
    <scope>NUCLEOTIDE SEQUENCE</scope>
    <source>
        <strain evidence="3">CHK187-14744</strain>
    </source>
</reference>
<accession>A0A9D1HF71</accession>
<evidence type="ECO:0000259" key="2">
    <source>
        <dbReference type="Pfam" id="PF02517"/>
    </source>
</evidence>
<organism evidence="3 4">
    <name type="scientific">Candidatus Onthocola gallistercoris</name>
    <dbReference type="NCBI Taxonomy" id="2840876"/>
    <lineage>
        <taxon>Bacteria</taxon>
        <taxon>Bacillati</taxon>
        <taxon>Bacillota</taxon>
        <taxon>Bacilli</taxon>
        <taxon>Candidatus Onthocola</taxon>
    </lineage>
</organism>
<dbReference type="GO" id="GO:0080120">
    <property type="term" value="P:CAAX-box protein maturation"/>
    <property type="evidence" value="ECO:0007669"/>
    <property type="project" value="UniProtKB-ARBA"/>
</dbReference>
<keyword evidence="1" id="KW-1133">Transmembrane helix</keyword>
<dbReference type="Proteomes" id="UP000824164">
    <property type="component" value="Unassembled WGS sequence"/>
</dbReference>
<dbReference type="GO" id="GO:0004175">
    <property type="term" value="F:endopeptidase activity"/>
    <property type="evidence" value="ECO:0007669"/>
    <property type="project" value="UniProtKB-ARBA"/>
</dbReference>
<feature type="domain" description="CAAX prenyl protease 2/Lysostaphin resistance protein A-like" evidence="2">
    <location>
        <begin position="135"/>
        <end position="222"/>
    </location>
</feature>
<evidence type="ECO:0000256" key="1">
    <source>
        <dbReference type="SAM" id="Phobius"/>
    </source>
</evidence>
<reference evidence="3" key="1">
    <citation type="submission" date="2020-10" db="EMBL/GenBank/DDBJ databases">
        <authorList>
            <person name="Gilroy R."/>
        </authorList>
    </citation>
    <scope>NUCLEOTIDE SEQUENCE</scope>
    <source>
        <strain evidence="3">CHK187-14744</strain>
    </source>
</reference>
<feature type="transmembrane region" description="Helical" evidence="1">
    <location>
        <begin position="241"/>
        <end position="258"/>
    </location>
</feature>
<keyword evidence="1" id="KW-0812">Transmembrane</keyword>
<dbReference type="InterPro" id="IPR003675">
    <property type="entry name" value="Rce1/LyrA-like_dom"/>
</dbReference>
<gene>
    <name evidence="3" type="ORF">IAB63_03080</name>
</gene>
<dbReference type="PANTHER" id="PTHR36435">
    <property type="entry name" value="SLR1288 PROTEIN"/>
    <property type="match status" value="1"/>
</dbReference>
<evidence type="ECO:0000313" key="4">
    <source>
        <dbReference type="Proteomes" id="UP000824164"/>
    </source>
</evidence>
<name>A0A9D1HF71_9FIRM</name>
<protein>
    <submittedName>
        <fullName evidence="3">CPBP family intramembrane metalloprotease</fullName>
    </submittedName>
</protein>